<organism evidence="1 2">
    <name type="scientific">Cryptococcus amylolentus CBS 6039</name>
    <dbReference type="NCBI Taxonomy" id="1295533"/>
    <lineage>
        <taxon>Eukaryota</taxon>
        <taxon>Fungi</taxon>
        <taxon>Dikarya</taxon>
        <taxon>Basidiomycota</taxon>
        <taxon>Agaricomycotina</taxon>
        <taxon>Tremellomycetes</taxon>
        <taxon>Tremellales</taxon>
        <taxon>Cryptococcaceae</taxon>
        <taxon>Cryptococcus</taxon>
    </lineage>
</organism>
<comment type="caution">
    <text evidence="1">The sequence shown here is derived from an EMBL/GenBank/DDBJ whole genome shotgun (WGS) entry which is preliminary data.</text>
</comment>
<evidence type="ECO:0000313" key="2">
    <source>
        <dbReference type="Proteomes" id="UP000094065"/>
    </source>
</evidence>
<sequence>MPHTLDQTAYTMSSYPPTNTFNNVQPALQENPYVQKQPMTQPSMDAQQVPAGSNQEDEQVMRLRGGCPGHFCGLPILPCRYASPLFHSPSHMLTGA</sequence>
<evidence type="ECO:0000313" key="1">
    <source>
        <dbReference type="EMBL" id="ODN75817.1"/>
    </source>
</evidence>
<accession>A0A1E3HHJ0</accession>
<dbReference type="AlphaFoldDB" id="A0A1E3HHJ0"/>
<dbReference type="GeneID" id="30157127"/>
<name>A0A1E3HHJ0_9TREE</name>
<dbReference type="EMBL" id="AWGJ01000009">
    <property type="protein sequence ID" value="ODN75817.1"/>
    <property type="molecule type" value="Genomic_DNA"/>
</dbReference>
<proteinExistence type="predicted"/>
<keyword evidence="2" id="KW-1185">Reference proteome</keyword>
<dbReference type="RefSeq" id="XP_018991348.1">
    <property type="nucleotide sequence ID" value="XM_019140197.1"/>
</dbReference>
<reference evidence="1 2" key="1">
    <citation type="submission" date="2016-06" db="EMBL/GenBank/DDBJ databases">
        <title>Evolution of pathogenesis and genome organization in the Tremellales.</title>
        <authorList>
            <person name="Cuomo C."/>
            <person name="Litvintseva A."/>
            <person name="Heitman J."/>
            <person name="Chen Y."/>
            <person name="Sun S."/>
            <person name="Springer D."/>
            <person name="Dromer F."/>
            <person name="Young S."/>
            <person name="Zeng Q."/>
            <person name="Chapman S."/>
            <person name="Gujja S."/>
            <person name="Saif S."/>
            <person name="Birren B."/>
        </authorList>
    </citation>
    <scope>NUCLEOTIDE SEQUENCE [LARGE SCALE GENOMIC DNA]</scope>
    <source>
        <strain evidence="1 2">CBS 6039</strain>
    </source>
</reference>
<dbReference type="OrthoDB" id="2572507at2759"/>
<gene>
    <name evidence="1" type="ORF">L202_05818</name>
</gene>
<protein>
    <submittedName>
        <fullName evidence="1">Uncharacterized protein</fullName>
    </submittedName>
</protein>
<dbReference type="Proteomes" id="UP000094065">
    <property type="component" value="Unassembled WGS sequence"/>
</dbReference>